<dbReference type="OrthoDB" id="119964at2"/>
<gene>
    <name evidence="2" type="ORF">FMM06_01570</name>
</gene>
<keyword evidence="1" id="KW-0812">Transmembrane</keyword>
<feature type="transmembrane region" description="Helical" evidence="1">
    <location>
        <begin position="46"/>
        <end position="68"/>
    </location>
</feature>
<feature type="transmembrane region" description="Helical" evidence="1">
    <location>
        <begin position="12"/>
        <end position="34"/>
    </location>
</feature>
<reference evidence="2 3" key="1">
    <citation type="submission" date="2019-07" db="EMBL/GenBank/DDBJ databases">
        <title>Novel species isolated from glacier.</title>
        <authorList>
            <person name="Liu Q."/>
            <person name="Xin Y.-H."/>
        </authorList>
    </citation>
    <scope>NUCLEOTIDE SEQUENCE [LARGE SCALE GENOMIC DNA]</scope>
    <source>
        <strain evidence="2 3">LB1R16</strain>
    </source>
</reference>
<protein>
    <recommendedName>
        <fullName evidence="4">Transmembrane protein</fullName>
    </recommendedName>
</protein>
<evidence type="ECO:0000256" key="1">
    <source>
        <dbReference type="SAM" id="Phobius"/>
    </source>
</evidence>
<dbReference type="Proteomes" id="UP000317894">
    <property type="component" value="Unassembled WGS sequence"/>
</dbReference>
<proteinExistence type="predicted"/>
<dbReference type="AlphaFoldDB" id="A0A552UFE9"/>
<accession>A0A552UFE9</accession>
<feature type="transmembrane region" description="Helical" evidence="1">
    <location>
        <begin position="111"/>
        <end position="129"/>
    </location>
</feature>
<keyword evidence="1" id="KW-1133">Transmembrane helix</keyword>
<keyword evidence="1" id="KW-0472">Membrane</keyword>
<name>A0A552UFE9_9SPHN</name>
<evidence type="ECO:0000313" key="3">
    <source>
        <dbReference type="Proteomes" id="UP000317894"/>
    </source>
</evidence>
<evidence type="ECO:0008006" key="4">
    <source>
        <dbReference type="Google" id="ProtNLM"/>
    </source>
</evidence>
<evidence type="ECO:0000313" key="2">
    <source>
        <dbReference type="EMBL" id="TRW16924.1"/>
    </source>
</evidence>
<dbReference type="EMBL" id="VJWA01000001">
    <property type="protein sequence ID" value="TRW16924.1"/>
    <property type="molecule type" value="Genomic_DNA"/>
</dbReference>
<feature type="transmembrane region" description="Helical" evidence="1">
    <location>
        <begin position="80"/>
        <end position="99"/>
    </location>
</feature>
<comment type="caution">
    <text evidence="2">The sequence shown here is derived from an EMBL/GenBank/DDBJ whole genome shotgun (WGS) entry which is preliminary data.</text>
</comment>
<organism evidence="2 3">
    <name type="scientific">Glacieibacterium frigidum</name>
    <dbReference type="NCBI Taxonomy" id="2593303"/>
    <lineage>
        <taxon>Bacteria</taxon>
        <taxon>Pseudomonadati</taxon>
        <taxon>Pseudomonadota</taxon>
        <taxon>Alphaproteobacteria</taxon>
        <taxon>Sphingomonadales</taxon>
        <taxon>Sphingosinicellaceae</taxon>
        <taxon>Glacieibacterium</taxon>
    </lineage>
</organism>
<sequence>MSRSSVRPAKRVYNRRIIIASVVYAAMLLPTTYIVRHYTPELPLRIVLGLLPALGIVAMFVALGRYLLEETDEYLRACMVNQILWATGGTLSLATMWGFLENFDAAPHLPLYVVAIVWFFCLGLVGALTRDRAA</sequence>
<dbReference type="RefSeq" id="WP_143554468.1">
    <property type="nucleotide sequence ID" value="NZ_VJWA01000001.1"/>
</dbReference>
<keyword evidence="3" id="KW-1185">Reference proteome</keyword>